<reference evidence="1" key="1">
    <citation type="journal article" date="2014" name="Nat. Genet.">
        <title>Genome and transcriptome of the porcine whipworm Trichuris suis.</title>
        <authorList>
            <person name="Jex A.R."/>
            <person name="Nejsum P."/>
            <person name="Schwarz E.M."/>
            <person name="Hu L."/>
            <person name="Young N.D."/>
            <person name="Hall R.S."/>
            <person name="Korhonen P.K."/>
            <person name="Liao S."/>
            <person name="Thamsborg S."/>
            <person name="Xia J."/>
            <person name="Xu P."/>
            <person name="Wang S."/>
            <person name="Scheerlinck J.P."/>
            <person name="Hofmann A."/>
            <person name="Sternberg P.W."/>
            <person name="Wang J."/>
            <person name="Gasser R.B."/>
        </authorList>
    </citation>
    <scope>NUCLEOTIDE SEQUENCE [LARGE SCALE GENOMIC DNA]</scope>
    <source>
        <strain evidence="1">DCEP-RM93F</strain>
    </source>
</reference>
<protein>
    <submittedName>
        <fullName evidence="1">Uncharacterized protein</fullName>
    </submittedName>
</protein>
<dbReference type="AlphaFoldDB" id="A0A085NMC3"/>
<accession>A0A085NMC3</accession>
<evidence type="ECO:0000313" key="1">
    <source>
        <dbReference type="EMBL" id="KFD70619.1"/>
    </source>
</evidence>
<gene>
    <name evidence="1" type="ORF">M514_17091</name>
</gene>
<proteinExistence type="predicted"/>
<dbReference type="EMBL" id="KL367486">
    <property type="protein sequence ID" value="KFD70619.1"/>
    <property type="molecule type" value="Genomic_DNA"/>
</dbReference>
<dbReference type="Proteomes" id="UP000030758">
    <property type="component" value="Unassembled WGS sequence"/>
</dbReference>
<name>A0A085NMC3_9BILA</name>
<sequence>MQALRLRLGLGMDRTGCLANLQYDSGAAEGQYPAELLPDQTSLGLKCQIYAVRPKAMVTKIMLAMSDGIEKLRRDASLTQQHIGNGTKPELMDRRI</sequence>
<organism evidence="1">
    <name type="scientific">Trichuris suis</name>
    <name type="common">pig whipworm</name>
    <dbReference type="NCBI Taxonomy" id="68888"/>
    <lineage>
        <taxon>Eukaryota</taxon>
        <taxon>Metazoa</taxon>
        <taxon>Ecdysozoa</taxon>
        <taxon>Nematoda</taxon>
        <taxon>Enoplea</taxon>
        <taxon>Dorylaimia</taxon>
        <taxon>Trichinellida</taxon>
        <taxon>Trichuridae</taxon>
        <taxon>Trichuris</taxon>
    </lineage>
</organism>